<dbReference type="RefSeq" id="WP_304120231.1">
    <property type="nucleotide sequence ID" value="NZ_DYZA01000014.1"/>
</dbReference>
<feature type="chain" id="PRO_5037043470" evidence="2">
    <location>
        <begin position="33"/>
        <end position="139"/>
    </location>
</feature>
<proteinExistence type="predicted"/>
<sequence length="139" mass="14980">MMKSANARAFFAVRILLLMICCALLMPAHAPAGEKQKNELESFRIASLTLAVSGISNPVSQLKTFSDTEGTSLRSPGKRQSNSFSDPDDADSPAVLPSVPPLPEFFLCAEECFAARTFPPESHGLIHWYSLAPPASQDA</sequence>
<organism evidence="3 4">
    <name type="scientific">Mailhella massiliensis</name>
    <dbReference type="NCBI Taxonomy" id="1903261"/>
    <lineage>
        <taxon>Bacteria</taxon>
        <taxon>Pseudomonadati</taxon>
        <taxon>Thermodesulfobacteriota</taxon>
        <taxon>Desulfovibrionia</taxon>
        <taxon>Desulfovibrionales</taxon>
        <taxon>Desulfovibrionaceae</taxon>
        <taxon>Mailhella</taxon>
    </lineage>
</organism>
<protein>
    <submittedName>
        <fullName evidence="3">Uncharacterized protein</fullName>
    </submittedName>
</protein>
<evidence type="ECO:0000313" key="4">
    <source>
        <dbReference type="Proteomes" id="UP000698963"/>
    </source>
</evidence>
<reference evidence="3" key="2">
    <citation type="submission" date="2021-09" db="EMBL/GenBank/DDBJ databases">
        <authorList>
            <person name="Gilroy R."/>
        </authorList>
    </citation>
    <scope>NUCLEOTIDE SEQUENCE</scope>
    <source>
        <strain evidence="3">ChiGjej2B2-19336</strain>
    </source>
</reference>
<name>A0A921DQR6_9BACT</name>
<dbReference type="Proteomes" id="UP000698963">
    <property type="component" value="Unassembled WGS sequence"/>
</dbReference>
<keyword evidence="2" id="KW-0732">Signal</keyword>
<gene>
    <name evidence="3" type="ORF">K8W16_00550</name>
</gene>
<evidence type="ECO:0000256" key="2">
    <source>
        <dbReference type="SAM" id="SignalP"/>
    </source>
</evidence>
<feature type="region of interest" description="Disordered" evidence="1">
    <location>
        <begin position="65"/>
        <end position="96"/>
    </location>
</feature>
<evidence type="ECO:0000313" key="3">
    <source>
        <dbReference type="EMBL" id="HJD96123.1"/>
    </source>
</evidence>
<feature type="signal peptide" evidence="2">
    <location>
        <begin position="1"/>
        <end position="32"/>
    </location>
</feature>
<feature type="compositionally biased region" description="Polar residues" evidence="1">
    <location>
        <begin position="65"/>
        <end position="84"/>
    </location>
</feature>
<comment type="caution">
    <text evidence="3">The sequence shown here is derived from an EMBL/GenBank/DDBJ whole genome shotgun (WGS) entry which is preliminary data.</text>
</comment>
<dbReference type="AlphaFoldDB" id="A0A921DQR6"/>
<accession>A0A921DQR6</accession>
<dbReference type="EMBL" id="DYZA01000014">
    <property type="protein sequence ID" value="HJD96123.1"/>
    <property type="molecule type" value="Genomic_DNA"/>
</dbReference>
<evidence type="ECO:0000256" key="1">
    <source>
        <dbReference type="SAM" id="MobiDB-lite"/>
    </source>
</evidence>
<reference evidence="3" key="1">
    <citation type="journal article" date="2021" name="PeerJ">
        <title>Extensive microbial diversity within the chicken gut microbiome revealed by metagenomics and culture.</title>
        <authorList>
            <person name="Gilroy R."/>
            <person name="Ravi A."/>
            <person name="Getino M."/>
            <person name="Pursley I."/>
            <person name="Horton D.L."/>
            <person name="Alikhan N.F."/>
            <person name="Baker D."/>
            <person name="Gharbi K."/>
            <person name="Hall N."/>
            <person name="Watson M."/>
            <person name="Adriaenssens E.M."/>
            <person name="Foster-Nyarko E."/>
            <person name="Jarju S."/>
            <person name="Secka A."/>
            <person name="Antonio M."/>
            <person name="Oren A."/>
            <person name="Chaudhuri R.R."/>
            <person name="La Ragione R."/>
            <person name="Hildebrand F."/>
            <person name="Pallen M.J."/>
        </authorList>
    </citation>
    <scope>NUCLEOTIDE SEQUENCE</scope>
    <source>
        <strain evidence="3">ChiGjej2B2-19336</strain>
    </source>
</reference>